<keyword evidence="2" id="KW-1185">Reference proteome</keyword>
<evidence type="ECO:0000313" key="1">
    <source>
        <dbReference type="EMBL" id="KIW28651.1"/>
    </source>
</evidence>
<accession>A0A0D1ZKZ3</accession>
<dbReference type="VEuPathDB" id="FungiDB:PV07_08294"/>
<proteinExistence type="predicted"/>
<protein>
    <submittedName>
        <fullName evidence="1">Uncharacterized protein</fullName>
    </submittedName>
</protein>
<dbReference type="EMBL" id="KN847043">
    <property type="protein sequence ID" value="KIW28651.1"/>
    <property type="molecule type" value="Genomic_DNA"/>
</dbReference>
<dbReference type="GeneID" id="27347488"/>
<dbReference type="Proteomes" id="UP000054466">
    <property type="component" value="Unassembled WGS sequence"/>
</dbReference>
<dbReference type="HOGENOM" id="CLU_2049441_0_0_1"/>
<dbReference type="Gene3D" id="1.20.5.170">
    <property type="match status" value="1"/>
</dbReference>
<organism evidence="1 2">
    <name type="scientific">Cladophialophora immunda</name>
    <dbReference type="NCBI Taxonomy" id="569365"/>
    <lineage>
        <taxon>Eukaryota</taxon>
        <taxon>Fungi</taxon>
        <taxon>Dikarya</taxon>
        <taxon>Ascomycota</taxon>
        <taxon>Pezizomycotina</taxon>
        <taxon>Eurotiomycetes</taxon>
        <taxon>Chaetothyriomycetidae</taxon>
        <taxon>Chaetothyriales</taxon>
        <taxon>Herpotrichiellaceae</taxon>
        <taxon>Cladophialophora</taxon>
    </lineage>
</organism>
<name>A0A0D1ZKZ3_9EURO</name>
<reference evidence="1 2" key="1">
    <citation type="submission" date="2015-01" db="EMBL/GenBank/DDBJ databases">
        <title>The Genome Sequence of Cladophialophora immunda CBS83496.</title>
        <authorList>
            <consortium name="The Broad Institute Genomics Platform"/>
            <person name="Cuomo C."/>
            <person name="de Hoog S."/>
            <person name="Gorbushina A."/>
            <person name="Stielow B."/>
            <person name="Teixiera M."/>
            <person name="Abouelleil A."/>
            <person name="Chapman S.B."/>
            <person name="Priest M."/>
            <person name="Young S.K."/>
            <person name="Wortman J."/>
            <person name="Nusbaum C."/>
            <person name="Birren B."/>
        </authorList>
    </citation>
    <scope>NUCLEOTIDE SEQUENCE [LARGE SCALE GENOMIC DNA]</scope>
    <source>
        <strain evidence="1 2">CBS 83496</strain>
    </source>
</reference>
<dbReference type="AlphaFoldDB" id="A0A0D1ZKZ3"/>
<evidence type="ECO:0000313" key="2">
    <source>
        <dbReference type="Proteomes" id="UP000054466"/>
    </source>
</evidence>
<dbReference type="RefSeq" id="XP_016248867.1">
    <property type="nucleotide sequence ID" value="XM_016395448.1"/>
</dbReference>
<sequence length="120" mass="13295">MSSQAFSWLRKLGEASAFAIPVIIHHHFFIRYQRAEPKLDLPWINDGMAGLKSDTTGPKDDITRLKKDVAELKVDLAGLNFRTGCLECEMILLARQPDSLLCAMDSPHADQCHQGSSGAE</sequence>
<gene>
    <name evidence="1" type="ORF">PV07_08294</name>
</gene>